<dbReference type="RefSeq" id="WP_127700454.1">
    <property type="nucleotide sequence ID" value="NZ_SACS01000021.1"/>
</dbReference>
<gene>
    <name evidence="2" type="ORF">EOE67_16590</name>
</gene>
<name>A0A437QG16_9GAMM</name>
<keyword evidence="1" id="KW-0732">Signal</keyword>
<evidence type="ECO:0000256" key="1">
    <source>
        <dbReference type="SAM" id="SignalP"/>
    </source>
</evidence>
<feature type="chain" id="PRO_5019073914" description="Transglutaminase domain-containing protein" evidence="1">
    <location>
        <begin position="20"/>
        <end position="307"/>
    </location>
</feature>
<feature type="signal peptide" evidence="1">
    <location>
        <begin position="1"/>
        <end position="19"/>
    </location>
</feature>
<dbReference type="AlphaFoldDB" id="A0A437QG16"/>
<comment type="caution">
    <text evidence="2">The sequence shown here is derived from an EMBL/GenBank/DDBJ whole genome shotgun (WGS) entry which is preliminary data.</text>
</comment>
<reference evidence="2 3" key="1">
    <citation type="submission" date="2019-01" db="EMBL/GenBank/DDBJ databases">
        <authorList>
            <person name="Chen W.-M."/>
        </authorList>
    </citation>
    <scope>NUCLEOTIDE SEQUENCE [LARGE SCALE GENOMIC DNA]</scope>
    <source>
        <strain evidence="2 3">KYPC3</strain>
    </source>
</reference>
<organism evidence="2 3">
    <name type="scientific">Rheinheimera riviphila</name>
    <dbReference type="NCBI Taxonomy" id="1834037"/>
    <lineage>
        <taxon>Bacteria</taxon>
        <taxon>Pseudomonadati</taxon>
        <taxon>Pseudomonadota</taxon>
        <taxon>Gammaproteobacteria</taxon>
        <taxon>Chromatiales</taxon>
        <taxon>Chromatiaceae</taxon>
        <taxon>Rheinheimera</taxon>
    </lineage>
</organism>
<keyword evidence="3" id="KW-1185">Reference proteome</keyword>
<dbReference type="Proteomes" id="UP000283077">
    <property type="component" value="Unassembled WGS sequence"/>
</dbReference>
<evidence type="ECO:0008006" key="4">
    <source>
        <dbReference type="Google" id="ProtNLM"/>
    </source>
</evidence>
<sequence>MLKILFVLNSLLWSSLLSAAIDVQKTIAKTTTEFRYQWPPEPELSFQLDNTAIKAQSGSTRRYSTELADQHIRHQVLLAAVKLQQRGIRVQMSPKNLPFRVTVRGNEASQVDQVQQQLQLAQQQAYDNYLKRDFYYLMKSPTGEQFVIPDHVRVMQQSRPALQSISNAFVDLYGKNNIRQISGKISDWVQQIPYQDLSNRQASAGSGYSAPLKLLVEHGGDCDSKAVLYAAVLQNIFPKNSIGIVYFPDHAVVAAQIPPLEHELTVTLQGITYLVVDPTGPAPTKLGTLAQKYQTYLTNRQFTYRLF</sequence>
<accession>A0A437QG16</accession>
<proteinExistence type="predicted"/>
<dbReference type="OrthoDB" id="5592079at2"/>
<evidence type="ECO:0000313" key="2">
    <source>
        <dbReference type="EMBL" id="RVU33477.1"/>
    </source>
</evidence>
<protein>
    <recommendedName>
        <fullName evidence="4">Transglutaminase domain-containing protein</fullName>
    </recommendedName>
</protein>
<dbReference type="EMBL" id="SACS01000021">
    <property type="protein sequence ID" value="RVU33477.1"/>
    <property type="molecule type" value="Genomic_DNA"/>
</dbReference>
<evidence type="ECO:0000313" key="3">
    <source>
        <dbReference type="Proteomes" id="UP000283077"/>
    </source>
</evidence>